<evidence type="ECO:0000313" key="1">
    <source>
        <dbReference type="EMBL" id="TFU29993.1"/>
    </source>
</evidence>
<reference evidence="1 2" key="1">
    <citation type="submission" date="2019-03" db="EMBL/GenBank/DDBJ databases">
        <title>Diversity of the mouse oral microbiome.</title>
        <authorList>
            <person name="Joseph S."/>
            <person name="Aduse-Opoku J."/>
            <person name="Curtis M."/>
            <person name="Wade W."/>
            <person name="Hashim A."/>
        </authorList>
    </citation>
    <scope>NUCLEOTIDE SEQUENCE [LARGE SCALE GENOMIC DNA]</scope>
    <source>
        <strain evidence="1 2">P1012</strain>
    </source>
</reference>
<protein>
    <submittedName>
        <fullName evidence="1">Uncharacterized protein</fullName>
    </submittedName>
</protein>
<comment type="caution">
    <text evidence="1">The sequence shown here is derived from an EMBL/GenBank/DDBJ whole genome shotgun (WGS) entry which is preliminary data.</text>
</comment>
<dbReference type="RefSeq" id="WP_135115645.1">
    <property type="nucleotide sequence ID" value="NZ_JADGLL010000071.1"/>
</dbReference>
<dbReference type="EMBL" id="SPQB01000071">
    <property type="protein sequence ID" value="TFU29993.1"/>
    <property type="molecule type" value="Genomic_DNA"/>
</dbReference>
<name>A0A4Y9FNA8_9MICO</name>
<organism evidence="1 2">
    <name type="scientific">Microbacterium paludicola</name>
    <dbReference type="NCBI Taxonomy" id="300019"/>
    <lineage>
        <taxon>Bacteria</taxon>
        <taxon>Bacillati</taxon>
        <taxon>Actinomycetota</taxon>
        <taxon>Actinomycetes</taxon>
        <taxon>Micrococcales</taxon>
        <taxon>Microbacteriaceae</taxon>
        <taxon>Microbacterium</taxon>
    </lineage>
</organism>
<gene>
    <name evidence="1" type="ORF">E4U02_15165</name>
</gene>
<dbReference type="AlphaFoldDB" id="A0A4Y9FNA8"/>
<sequence length="184" mass="20878">MSEVKTEGARVAYGDRVALAGIVWELQDTRQPETHHQDHLGRLVPVDPETGERVEVIRIGRAERIGVQISLTAAGDHVHAYPSTRGYTPELTDAQRRTLAEAIEQVDFDVAPLQPIERARRIGDRLQTQVRWLVGQALGYELRQSLRESLQHLPAPRREALLEELAARIADTFTEQLRRDLRLL</sequence>
<dbReference type="Proteomes" id="UP000298358">
    <property type="component" value="Unassembled WGS sequence"/>
</dbReference>
<accession>A0A4Y9FNA8</accession>
<keyword evidence="2" id="KW-1185">Reference proteome</keyword>
<evidence type="ECO:0000313" key="2">
    <source>
        <dbReference type="Proteomes" id="UP000298358"/>
    </source>
</evidence>
<dbReference type="OrthoDB" id="10000681at2"/>
<proteinExistence type="predicted"/>